<organism evidence="5 6">
    <name type="scientific">Candidatus Bacteroides merdigallinarum</name>
    <dbReference type="NCBI Taxonomy" id="2838473"/>
    <lineage>
        <taxon>Bacteria</taxon>
        <taxon>Pseudomonadati</taxon>
        <taxon>Bacteroidota</taxon>
        <taxon>Bacteroidia</taxon>
        <taxon>Bacteroidales</taxon>
        <taxon>Bacteroidaceae</taxon>
        <taxon>Bacteroides</taxon>
    </lineage>
</organism>
<evidence type="ECO:0000313" key="6">
    <source>
        <dbReference type="Proteomes" id="UP000824028"/>
    </source>
</evidence>
<dbReference type="Pfam" id="PF00004">
    <property type="entry name" value="AAA"/>
    <property type="match status" value="1"/>
</dbReference>
<dbReference type="EMBL" id="DXBX01000080">
    <property type="protein sequence ID" value="HIZ33768.1"/>
    <property type="molecule type" value="Genomic_DNA"/>
</dbReference>
<accession>A0A9D2EAC4</accession>
<dbReference type="PANTHER" id="PTHR43392">
    <property type="entry name" value="AAA-TYPE ATPASE FAMILY PROTEIN / ANKYRIN REPEAT FAMILY PROTEIN"/>
    <property type="match status" value="1"/>
</dbReference>
<reference evidence="5" key="1">
    <citation type="journal article" date="2021" name="PeerJ">
        <title>Extensive microbial diversity within the chicken gut microbiome revealed by metagenomics and culture.</title>
        <authorList>
            <person name="Gilroy R."/>
            <person name="Ravi A."/>
            <person name="Getino M."/>
            <person name="Pursley I."/>
            <person name="Horton D.L."/>
            <person name="Alikhan N.F."/>
            <person name="Baker D."/>
            <person name="Gharbi K."/>
            <person name="Hall N."/>
            <person name="Watson M."/>
            <person name="Adriaenssens E.M."/>
            <person name="Foster-Nyarko E."/>
            <person name="Jarju S."/>
            <person name="Secka A."/>
            <person name="Antonio M."/>
            <person name="Oren A."/>
            <person name="Chaudhuri R.R."/>
            <person name="La Ragione R."/>
            <person name="Hildebrand F."/>
            <person name="Pallen M.J."/>
        </authorList>
    </citation>
    <scope>NUCLEOTIDE SEQUENCE</scope>
    <source>
        <strain evidence="5">ChiHjej9B8-1298</strain>
    </source>
</reference>
<evidence type="ECO:0000256" key="3">
    <source>
        <dbReference type="ARBA" id="ARBA00022840"/>
    </source>
</evidence>
<evidence type="ECO:0000256" key="2">
    <source>
        <dbReference type="ARBA" id="ARBA00022741"/>
    </source>
</evidence>
<proteinExistence type="inferred from homology"/>
<sequence>MRKNYTTTTQNKKSEDFESLLADFVGEDFSYKGCTYKVPFHEQGTQQVRFSGLSLLWGQQSFSPEKGEAARFFVDKAGGARGHFTVHMEVTDCGSEDVCCPVAFYIFREGNPRPLSEHEEGQITGFCSQNDFPPLEENLTPGRYFLLMDGLADDGEQAVLQMMGRYACLPFVVMEAGSSLSHPVVASAEVSRPEEELEAGPCSSGMLCLAVRFSSSLPTDCEISAMCYTEDWKLQAQAERLLTARRQGERTIHFRFRSDLIWMAGSYTVILQHNREPFAAVTFKYCGEPVTKAHCRLLSEAEVEYRLVKDLAENGVMQRVREFTGMARLRPRLAELMSVGDYNVYCQEQRLAELQENIYMAVTSEAPFHAKRLAYCLPKLLKFGTSDSKMQDCAEWLESDAPDELLDERAGQTLILYNIGVLCSGKGREYLAALEEVVADSFSFWALILCGTEEELRQLFTCSPVLEQAIRPELRLPVERPSLAEVVHWFQQELGKTAFRLDAEAENKLVRQVEAYYGAVSLWPREEVFRFVMKGIVGRMKRRIRKGYVSAHKPSRIDMIRVKAEDISLEEWLQASATAVLVEPAEADARVFAESMKELEEMVGLQSLKEALTTDFYRMRFNEQRRRLGLSVGEEEARHIIFTGNPGTGKTTVARLLGKIYHALGLLSKGEVIATERRELVGEYIGQTEEKLNALLQRARGNVLFIDEAYSLCTDTDDRRDYGHRVVEGLLSVLTEPRPDMLIVLAGYEEEMERLLQSNPGLRSRFPYHYRFADYNADELMQIALRLLERDDYRLTPEAEALLRDTIEDTLSHKDRYFANARWMNQFILSGVLPAMARRVMTGEGTEDVEVYQTIERADVEEAIRRQASLAATTKNARPRIGFRA</sequence>
<name>A0A9D2EAC4_9BACE</name>
<protein>
    <submittedName>
        <fullName evidence="5">AAA family ATPase</fullName>
    </submittedName>
</protein>
<comment type="similarity">
    <text evidence="1">Belongs to the CbxX/CfxQ family.</text>
</comment>
<dbReference type="AlphaFoldDB" id="A0A9D2EAC4"/>
<gene>
    <name evidence="5" type="ORF">H9814_09595</name>
</gene>
<dbReference type="SUPFAM" id="SSF52540">
    <property type="entry name" value="P-loop containing nucleoside triphosphate hydrolases"/>
    <property type="match status" value="1"/>
</dbReference>
<dbReference type="FunFam" id="3.40.50.300:FF:000216">
    <property type="entry name" value="Type VII secretion ATPase EccA"/>
    <property type="match status" value="1"/>
</dbReference>
<dbReference type="InterPro" id="IPR027417">
    <property type="entry name" value="P-loop_NTPase"/>
</dbReference>
<evidence type="ECO:0000313" key="5">
    <source>
        <dbReference type="EMBL" id="HIZ33768.1"/>
    </source>
</evidence>
<dbReference type="InterPro" id="IPR050773">
    <property type="entry name" value="CbxX/CfxQ_RuBisCO_ESX"/>
</dbReference>
<reference evidence="5" key="2">
    <citation type="submission" date="2021-04" db="EMBL/GenBank/DDBJ databases">
        <authorList>
            <person name="Gilroy R."/>
        </authorList>
    </citation>
    <scope>NUCLEOTIDE SEQUENCE</scope>
    <source>
        <strain evidence="5">ChiHjej9B8-1298</strain>
    </source>
</reference>
<dbReference type="InterPro" id="IPR003593">
    <property type="entry name" value="AAA+_ATPase"/>
</dbReference>
<dbReference type="PANTHER" id="PTHR43392:SF2">
    <property type="entry name" value="AAA-TYPE ATPASE FAMILY PROTEIN _ ANKYRIN REPEAT FAMILY PROTEIN"/>
    <property type="match status" value="1"/>
</dbReference>
<evidence type="ECO:0000259" key="4">
    <source>
        <dbReference type="SMART" id="SM00382"/>
    </source>
</evidence>
<dbReference type="SMART" id="SM00382">
    <property type="entry name" value="AAA"/>
    <property type="match status" value="1"/>
</dbReference>
<dbReference type="GO" id="GO:0005524">
    <property type="term" value="F:ATP binding"/>
    <property type="evidence" value="ECO:0007669"/>
    <property type="project" value="UniProtKB-KW"/>
</dbReference>
<keyword evidence="3" id="KW-0067">ATP-binding</keyword>
<dbReference type="Gene3D" id="1.10.8.60">
    <property type="match status" value="1"/>
</dbReference>
<dbReference type="InterPro" id="IPR000641">
    <property type="entry name" value="CbxX/CfxQ"/>
</dbReference>
<comment type="caution">
    <text evidence="5">The sequence shown here is derived from an EMBL/GenBank/DDBJ whole genome shotgun (WGS) entry which is preliminary data.</text>
</comment>
<dbReference type="GO" id="GO:0016887">
    <property type="term" value="F:ATP hydrolysis activity"/>
    <property type="evidence" value="ECO:0007669"/>
    <property type="project" value="InterPro"/>
</dbReference>
<feature type="domain" description="AAA+ ATPase" evidence="4">
    <location>
        <begin position="636"/>
        <end position="772"/>
    </location>
</feature>
<dbReference type="Proteomes" id="UP000824028">
    <property type="component" value="Unassembled WGS sequence"/>
</dbReference>
<dbReference type="PRINTS" id="PR00819">
    <property type="entry name" value="CBXCFQXSUPER"/>
</dbReference>
<evidence type="ECO:0000256" key="1">
    <source>
        <dbReference type="ARBA" id="ARBA00010378"/>
    </source>
</evidence>
<keyword evidence="2" id="KW-0547">Nucleotide-binding</keyword>
<dbReference type="InterPro" id="IPR003959">
    <property type="entry name" value="ATPase_AAA_core"/>
</dbReference>
<dbReference type="Gene3D" id="3.40.50.300">
    <property type="entry name" value="P-loop containing nucleotide triphosphate hydrolases"/>
    <property type="match status" value="1"/>
</dbReference>